<proteinExistence type="predicted"/>
<organism evidence="1">
    <name type="scientific">Aegilops tauschii</name>
    <name type="common">Tausch's goatgrass</name>
    <name type="synonym">Aegilops squarrosa</name>
    <dbReference type="NCBI Taxonomy" id="37682"/>
    <lineage>
        <taxon>Eukaryota</taxon>
        <taxon>Viridiplantae</taxon>
        <taxon>Streptophyta</taxon>
        <taxon>Embryophyta</taxon>
        <taxon>Tracheophyta</taxon>
        <taxon>Spermatophyta</taxon>
        <taxon>Magnoliopsida</taxon>
        <taxon>Liliopsida</taxon>
        <taxon>Poales</taxon>
        <taxon>Poaceae</taxon>
        <taxon>BOP clade</taxon>
        <taxon>Pooideae</taxon>
        <taxon>Triticodae</taxon>
        <taxon>Triticeae</taxon>
        <taxon>Triticinae</taxon>
        <taxon>Aegilops</taxon>
    </lineage>
</organism>
<dbReference type="EnsemblPlants" id="EMT05157">
    <property type="protein sequence ID" value="EMT05157"/>
    <property type="gene ID" value="F775_43815"/>
</dbReference>
<sequence length="151" mass="15987">MAMKGMVEDMQGVVGDMKWVVGDMKGVVEEVQVLTGVTLTLLHECLQGRLVHQVIVPLQEKWPGADLLRGAGGAICGTEADLLQAGGGWMLGAGVDVGVAVFTGQEVIHTPARVEMIGALLFMVGMMDDATSTFKGRTECCTLYSLGLLHI</sequence>
<dbReference type="AlphaFoldDB" id="M8BQB6"/>
<reference evidence="1" key="1">
    <citation type="submission" date="2015-06" db="UniProtKB">
        <authorList>
            <consortium name="EnsemblPlants"/>
        </authorList>
    </citation>
    <scope>IDENTIFICATION</scope>
</reference>
<name>M8BQB6_AEGTA</name>
<protein>
    <submittedName>
        <fullName evidence="1">Uncharacterized protein</fullName>
    </submittedName>
</protein>
<accession>M8BQB6</accession>
<evidence type="ECO:0000313" key="1">
    <source>
        <dbReference type="EnsemblPlants" id="EMT05157"/>
    </source>
</evidence>